<dbReference type="PANTHER" id="PTHR43685:SF3">
    <property type="entry name" value="SLR2126 PROTEIN"/>
    <property type="match status" value="1"/>
</dbReference>
<sequence>MKEVHTSEVNISVIIPCKSKADLCPELLAALKKQSVKPLEVLIITDKLCPDDPATKRDWGAKKSVGSVLAFIDSDAYPDKHWLKNALIQFNNPNVAAVCGPGLTPPSDSTRQKISGLVWSTKIGAGPYTYRSRQEKSCFVDDYPSFNFLVKKKDFLAVSGFDTQFWPGEDTKLCHDLVYQLKKQILYSPQVIVYHHRRPIWLPHLQQISRYGFQRGRFVRLFPKTSRRFSYFLPLLLPLIFPLYFLALIITAVYYRSLFLAPVIFLTHLVYALYFLKGLLYQP</sequence>
<dbReference type="GO" id="GO:0016740">
    <property type="term" value="F:transferase activity"/>
    <property type="evidence" value="ECO:0007669"/>
    <property type="project" value="UniProtKB-KW"/>
</dbReference>
<dbReference type="Pfam" id="PF13632">
    <property type="entry name" value="Glyco_trans_2_3"/>
    <property type="match status" value="1"/>
</dbReference>
<dbReference type="SUPFAM" id="SSF53448">
    <property type="entry name" value="Nucleotide-diphospho-sugar transferases"/>
    <property type="match status" value="1"/>
</dbReference>
<feature type="domain" description="Glycosyltransferase 2-like" evidence="2">
    <location>
        <begin position="70"/>
        <end position="273"/>
    </location>
</feature>
<dbReference type="Gene3D" id="3.90.550.10">
    <property type="entry name" value="Spore Coat Polysaccharide Biosynthesis Protein SpsA, Chain A"/>
    <property type="match status" value="1"/>
</dbReference>
<evidence type="ECO:0000256" key="1">
    <source>
        <dbReference type="SAM" id="Phobius"/>
    </source>
</evidence>
<dbReference type="EMBL" id="LCEW01000013">
    <property type="protein sequence ID" value="KKS80208.1"/>
    <property type="molecule type" value="Genomic_DNA"/>
</dbReference>
<dbReference type="InterPro" id="IPR029044">
    <property type="entry name" value="Nucleotide-diphossugar_trans"/>
</dbReference>
<dbReference type="PANTHER" id="PTHR43685">
    <property type="entry name" value="GLYCOSYLTRANSFERASE"/>
    <property type="match status" value="1"/>
</dbReference>
<gene>
    <name evidence="3" type="ORF">UV54_C0013G0008</name>
</gene>
<feature type="transmembrane region" description="Helical" evidence="1">
    <location>
        <begin position="229"/>
        <end position="253"/>
    </location>
</feature>
<evidence type="ECO:0000313" key="4">
    <source>
        <dbReference type="Proteomes" id="UP000034213"/>
    </source>
</evidence>
<dbReference type="Proteomes" id="UP000034213">
    <property type="component" value="Unassembled WGS sequence"/>
</dbReference>
<dbReference type="InterPro" id="IPR050834">
    <property type="entry name" value="Glycosyltransf_2"/>
</dbReference>
<organism evidence="3 4">
    <name type="scientific">Candidatus Beckwithbacteria bacterium GW2011_GWA2_43_10</name>
    <dbReference type="NCBI Taxonomy" id="1618369"/>
    <lineage>
        <taxon>Bacteria</taxon>
        <taxon>Candidatus Beckwithiibacteriota</taxon>
    </lineage>
</organism>
<evidence type="ECO:0000313" key="3">
    <source>
        <dbReference type="EMBL" id="KKS80208.1"/>
    </source>
</evidence>
<dbReference type="InterPro" id="IPR001173">
    <property type="entry name" value="Glyco_trans_2-like"/>
</dbReference>
<feature type="transmembrane region" description="Helical" evidence="1">
    <location>
        <begin position="259"/>
        <end position="276"/>
    </location>
</feature>
<reference evidence="3 4" key="1">
    <citation type="journal article" date="2015" name="Nature">
        <title>rRNA introns, odd ribosomes, and small enigmatic genomes across a large radiation of phyla.</title>
        <authorList>
            <person name="Brown C.T."/>
            <person name="Hug L.A."/>
            <person name="Thomas B.C."/>
            <person name="Sharon I."/>
            <person name="Castelle C.J."/>
            <person name="Singh A."/>
            <person name="Wilkins M.J."/>
            <person name="Williams K.H."/>
            <person name="Banfield J.F."/>
        </authorList>
    </citation>
    <scope>NUCLEOTIDE SEQUENCE [LARGE SCALE GENOMIC DNA]</scope>
</reference>
<name>A0A0G1F040_9BACT</name>
<keyword evidence="1" id="KW-1133">Transmembrane helix</keyword>
<comment type="caution">
    <text evidence="3">The sequence shown here is derived from an EMBL/GenBank/DDBJ whole genome shotgun (WGS) entry which is preliminary data.</text>
</comment>
<proteinExistence type="predicted"/>
<dbReference type="STRING" id="1618369.UV54_C0013G0008"/>
<accession>A0A0G1F040</accession>
<evidence type="ECO:0000259" key="2">
    <source>
        <dbReference type="Pfam" id="PF13632"/>
    </source>
</evidence>
<protein>
    <submittedName>
        <fullName evidence="3">Glycosyltransferase</fullName>
    </submittedName>
</protein>
<keyword evidence="3" id="KW-0808">Transferase</keyword>
<dbReference type="AlphaFoldDB" id="A0A0G1F040"/>
<keyword evidence="1" id="KW-0812">Transmembrane</keyword>
<keyword evidence="1" id="KW-0472">Membrane</keyword>